<proteinExistence type="predicted"/>
<evidence type="ECO:0000313" key="1">
    <source>
        <dbReference type="EMBL" id="CCO47437.1"/>
    </source>
</evidence>
<organism evidence="1 2">
    <name type="scientific">Vibrio nigripulchritudo SOn1</name>
    <dbReference type="NCBI Taxonomy" id="1238450"/>
    <lineage>
        <taxon>Bacteria</taxon>
        <taxon>Pseudomonadati</taxon>
        <taxon>Pseudomonadota</taxon>
        <taxon>Gammaproteobacteria</taxon>
        <taxon>Vibrionales</taxon>
        <taxon>Vibrionaceae</taxon>
        <taxon>Vibrio</taxon>
    </lineage>
</organism>
<dbReference type="AlphaFoldDB" id="A0AAV2VSB1"/>
<evidence type="ECO:0000313" key="2">
    <source>
        <dbReference type="Proteomes" id="UP000018211"/>
    </source>
</evidence>
<gene>
    <name evidence="1" type="ORF">VIBNISOn1_30131</name>
</gene>
<dbReference type="Proteomes" id="UP000018211">
    <property type="component" value="Unassembled WGS sequence"/>
</dbReference>
<name>A0AAV2VSB1_9VIBR</name>
<protein>
    <submittedName>
        <fullName evidence="1">Uncharacterized protein</fullName>
    </submittedName>
</protein>
<comment type="caution">
    <text evidence="1">The sequence shown here is derived from an EMBL/GenBank/DDBJ whole genome shotgun (WGS) entry which is preliminary data.</text>
</comment>
<sequence>MVYALNIRYFLISLIILFPFYSVASQILEPKTIVRTFSEGSSKAGFYTSEGLLQCKWGIMYIDLSTEAGKAMFSQVLTAKSAGFKVVRIDYTKSGELCTATGLHIQ</sequence>
<accession>A0AAV2VSB1</accession>
<dbReference type="EMBL" id="CAOF01000120">
    <property type="protein sequence ID" value="CCO47437.1"/>
    <property type="molecule type" value="Genomic_DNA"/>
</dbReference>
<reference evidence="1 2" key="1">
    <citation type="journal article" date="2013" name="ISME J.">
        <title>Comparative genomics of pathogenic lineages of Vibrio nigripulchritudo identifies virulence-associated traits.</title>
        <authorList>
            <person name="Goudenege D."/>
            <person name="Labreuche Y."/>
            <person name="Krin E."/>
            <person name="Ansquer D."/>
            <person name="Mangenot S."/>
            <person name="Calteau A."/>
            <person name="Medigue C."/>
            <person name="Mazel D."/>
            <person name="Polz M.F."/>
            <person name="Le Roux F."/>
        </authorList>
    </citation>
    <scope>NUCLEOTIDE SEQUENCE [LARGE SCALE GENOMIC DNA]</scope>
    <source>
        <strain evidence="1 2">SOn1</strain>
    </source>
</reference>